<gene>
    <name evidence="2" type="ORF">GSOID_T00012321001</name>
</gene>
<dbReference type="EMBL" id="FN653504">
    <property type="protein sequence ID" value="CBY15405.1"/>
    <property type="molecule type" value="Genomic_DNA"/>
</dbReference>
<dbReference type="InParanoid" id="E4Y0J7"/>
<dbReference type="Proteomes" id="UP000001307">
    <property type="component" value="Unassembled WGS sequence"/>
</dbReference>
<dbReference type="AlphaFoldDB" id="E4Y0J7"/>
<feature type="compositionally biased region" description="Basic residues" evidence="1">
    <location>
        <begin position="1"/>
        <end position="23"/>
    </location>
</feature>
<evidence type="ECO:0000313" key="3">
    <source>
        <dbReference type="Proteomes" id="UP000001307"/>
    </source>
</evidence>
<protein>
    <submittedName>
        <fullName evidence="2">Uncharacterized protein</fullName>
    </submittedName>
</protein>
<proteinExistence type="predicted"/>
<evidence type="ECO:0000256" key="1">
    <source>
        <dbReference type="SAM" id="MobiDB-lite"/>
    </source>
</evidence>
<name>E4Y0J7_OIKDI</name>
<keyword evidence="3" id="KW-1185">Reference proteome</keyword>
<evidence type="ECO:0000313" key="2">
    <source>
        <dbReference type="EMBL" id="CBY15405.1"/>
    </source>
</evidence>
<organism evidence="2 3">
    <name type="scientific">Oikopleura dioica</name>
    <name type="common">Tunicate</name>
    <dbReference type="NCBI Taxonomy" id="34765"/>
    <lineage>
        <taxon>Eukaryota</taxon>
        <taxon>Metazoa</taxon>
        <taxon>Chordata</taxon>
        <taxon>Tunicata</taxon>
        <taxon>Appendicularia</taxon>
        <taxon>Copelata</taxon>
        <taxon>Oikopleuridae</taxon>
        <taxon>Oikopleura</taxon>
    </lineage>
</organism>
<accession>E4Y0J7</accession>
<feature type="non-terminal residue" evidence="2">
    <location>
        <position position="1"/>
    </location>
</feature>
<reference evidence="2 3" key="1">
    <citation type="journal article" date="2010" name="Science">
        <title>Plasticity of animal genome architecture unmasked by rapid evolution of a pelagic tunicate.</title>
        <authorList>
            <person name="Denoeud F."/>
            <person name="Henriet S."/>
            <person name="Mungpakdee S."/>
            <person name="Aury J.M."/>
            <person name="Da Silva C."/>
            <person name="Brinkmann H."/>
            <person name="Mikhaleva J."/>
            <person name="Olsen L.C."/>
            <person name="Jubin C."/>
            <person name="Canestro C."/>
            <person name="Bouquet J.M."/>
            <person name="Danks G."/>
            <person name="Poulain J."/>
            <person name="Campsteijn C."/>
            <person name="Adamski M."/>
            <person name="Cross I."/>
            <person name="Yadetie F."/>
            <person name="Muffato M."/>
            <person name="Louis A."/>
            <person name="Butcher S."/>
            <person name="Tsagkogeorga G."/>
            <person name="Konrad A."/>
            <person name="Singh S."/>
            <person name="Jensen M.F."/>
            <person name="Cong E.H."/>
            <person name="Eikeseth-Otteraa H."/>
            <person name="Noel B."/>
            <person name="Anthouard V."/>
            <person name="Porcel B.M."/>
            <person name="Kachouri-Lafond R."/>
            <person name="Nishino A."/>
            <person name="Ugolini M."/>
            <person name="Chourrout P."/>
            <person name="Nishida H."/>
            <person name="Aasland R."/>
            <person name="Huzurbazar S."/>
            <person name="Westhof E."/>
            <person name="Delsuc F."/>
            <person name="Lehrach H."/>
            <person name="Reinhardt R."/>
            <person name="Weissenbach J."/>
            <person name="Roy S.W."/>
            <person name="Artiguenave F."/>
            <person name="Postlethwait J.H."/>
            <person name="Manak J.R."/>
            <person name="Thompson E.M."/>
            <person name="Jaillon O."/>
            <person name="Du Pasquier L."/>
            <person name="Boudinot P."/>
            <person name="Liberles D.A."/>
            <person name="Volff J.N."/>
            <person name="Philippe H."/>
            <person name="Lenhard B."/>
            <person name="Roest Crollius H."/>
            <person name="Wincker P."/>
            <person name="Chourrout D."/>
        </authorList>
    </citation>
    <scope>NUCLEOTIDE SEQUENCE [LARGE SCALE GENOMIC DNA]</scope>
</reference>
<feature type="region of interest" description="Disordered" evidence="1">
    <location>
        <begin position="1"/>
        <end position="33"/>
    </location>
</feature>
<sequence length="33" mass="3877">QKVEKKKKKNVNKKVVTKAKGRHEKSQPQVMPF</sequence>